<comment type="caution">
    <text evidence="1">The sequence shown here is derived from an EMBL/GenBank/DDBJ whole genome shotgun (WGS) entry which is preliminary data.</text>
</comment>
<protein>
    <submittedName>
        <fullName evidence="1">Uncharacterized protein</fullName>
    </submittedName>
</protein>
<dbReference type="AlphaFoldDB" id="A0A258D9C2"/>
<accession>A0A258D9C2</accession>
<name>A0A258D9C2_CAUVI</name>
<evidence type="ECO:0000313" key="2">
    <source>
        <dbReference type="Proteomes" id="UP000215616"/>
    </source>
</evidence>
<organism evidence="1 2">
    <name type="scientific">Caulobacter vibrioides</name>
    <name type="common">Caulobacter crescentus</name>
    <dbReference type="NCBI Taxonomy" id="155892"/>
    <lineage>
        <taxon>Bacteria</taxon>
        <taxon>Pseudomonadati</taxon>
        <taxon>Pseudomonadota</taxon>
        <taxon>Alphaproteobacteria</taxon>
        <taxon>Caulobacterales</taxon>
        <taxon>Caulobacteraceae</taxon>
        <taxon>Caulobacter</taxon>
    </lineage>
</organism>
<evidence type="ECO:0000313" key="1">
    <source>
        <dbReference type="EMBL" id="OYX04401.1"/>
    </source>
</evidence>
<dbReference type="Proteomes" id="UP000215616">
    <property type="component" value="Unassembled WGS sequence"/>
</dbReference>
<sequence length="1007" mass="114368">MVGRAALDPNGVRVLLHEGSLRATAHRDALVFAHDIYEDWALARALDRDRSALPRLLQAVDQPLWWLRPVRLVGQIAFETSGPSDWLDLVRSCAQAEDLDPVWWRTLLVAPLYSERATDLLAAAESTLLADDAEWLERLIDTLQILESRPNEMVFENVTGSLEERQRVAAAFPKPSGRSWLAFLTWAGKRWAGWPGRLVPKLAQLANTWLRTTEGHQLRSAQMLVRICFDWLVEIEDARTFARWEERRAPFGYDDHDRDLWEKTATLLRQGIAYGVASEPSVVETYLVRVSERDRARECDDLLKLPRQIPSRLPRAWADFCIAYFAPRQPRVRHDFFMGHFNALDFHDAGLRSLTGDTASPSYAGFDQLFEADPAEALRMFRRFEKRASVFYRHYMRQNDGRRPRALRVQFPWGEVPLWGDENSYRWARGLLGSDVLGSAYMALDLWMGRQAAEGRSLEELFRLVVRPHGLSATLCPCINVAVEQISTPGQIDAVGPILAEPRVWTFEVRRFTDDLSFARQPLVPYYAAGRRQGILEVGARYAKRQHVRNDLALPFMLFAGEEAQTALNARVATWTAADLACFEDQLQDTGLMAEFDRQVERYRVDLDRTNIKFEQVDDQLQVSIVPPAPIAQQIATLDQQQAGFNAASRLMLWGIRGLEQNALQDTMDLDAAIELAQSFNASSLFSDYRLERFNEHLAAQGVAATAAVVARLAPDAALDRHREWVTETLLAAADVKRVDEMFDFDGAYMGSDPATSAARGLSALVARGGDRAALAPRLLMLATDRHDHIAAAVVTGLNFKDDPAFAWAVARATFADAQYWRGKRFWEPNPQAVAKDRQKRREKAFKAALVDIRQRRPRPIPPPPPPFQTFWALGKSLQKPVIHGSRRYPVLFDWNRVEVLLKALPLKSLASDLRLARLLGLYLQGVTRWAKLYSERGRERHDQQYPFKLMDVVGKLTGRLAFLVSDANPSAEPWRVFTALEERDHEFELVGDFLEGNPRPPRRPDL</sequence>
<gene>
    <name evidence="1" type="ORF">B7Z12_06750</name>
</gene>
<reference evidence="1 2" key="1">
    <citation type="submission" date="2017-03" db="EMBL/GenBank/DDBJ databases">
        <title>Lifting the veil on microbial sulfur biogeochemistry in mining wastewaters.</title>
        <authorList>
            <person name="Kantor R.S."/>
            <person name="Colenbrander Nelson T."/>
            <person name="Marshall S."/>
            <person name="Bennett D."/>
            <person name="Apte S."/>
            <person name="Camacho D."/>
            <person name="Thomas B.C."/>
            <person name="Warren L.A."/>
            <person name="Banfield J.F."/>
        </authorList>
    </citation>
    <scope>NUCLEOTIDE SEQUENCE [LARGE SCALE GENOMIC DNA]</scope>
    <source>
        <strain evidence="1">32-67-7</strain>
    </source>
</reference>
<dbReference type="EMBL" id="NCDQ01000080">
    <property type="protein sequence ID" value="OYX04401.1"/>
    <property type="molecule type" value="Genomic_DNA"/>
</dbReference>
<proteinExistence type="predicted"/>